<evidence type="ECO:0000259" key="2">
    <source>
        <dbReference type="Pfam" id="PF03703"/>
    </source>
</evidence>
<dbReference type="EMBL" id="MHHZ01000018">
    <property type="protein sequence ID" value="OGY41442.1"/>
    <property type="molecule type" value="Genomic_DNA"/>
</dbReference>
<feature type="transmembrane region" description="Helical" evidence="1">
    <location>
        <begin position="60"/>
        <end position="85"/>
    </location>
</feature>
<evidence type="ECO:0000313" key="4">
    <source>
        <dbReference type="Proteomes" id="UP000176498"/>
    </source>
</evidence>
<feature type="transmembrane region" description="Helical" evidence="1">
    <location>
        <begin position="24"/>
        <end position="48"/>
    </location>
</feature>
<dbReference type="AlphaFoldDB" id="A0A1G1XN90"/>
<comment type="caution">
    <text evidence="3">The sequence shown here is derived from an EMBL/GenBank/DDBJ whole genome shotgun (WGS) entry which is preliminary data.</text>
</comment>
<evidence type="ECO:0000313" key="3">
    <source>
        <dbReference type="EMBL" id="OGY41442.1"/>
    </source>
</evidence>
<sequence length="190" mass="22801">MLIEGQIPNRLKNEKLILFLRRHYITLVGRCLIYFFAGLIPIGAYFFITNLQPQILQNQILYIFLFLLGSLYYLFTWLFIFNAFIDYYLDIWIVTDQRVINIEQKNMFNRQIAEQNLERIQDVSGTQKGIWQTFFSYGNVQVQTAGETQHFNFHNIDNPFEVVRIINNLIEKKQQAFEKQLYEKIERPVE</sequence>
<dbReference type="PANTHER" id="PTHR37938:SF1">
    <property type="entry name" value="BLL0215 PROTEIN"/>
    <property type="match status" value="1"/>
</dbReference>
<gene>
    <name evidence="3" type="ORF">A2Y82_00815</name>
</gene>
<name>A0A1G1XN90_9BACT</name>
<accession>A0A1G1XN90</accession>
<protein>
    <recommendedName>
        <fullName evidence="2">YdbS-like PH domain-containing protein</fullName>
    </recommendedName>
</protein>
<keyword evidence="1" id="KW-0472">Membrane</keyword>
<keyword evidence="1" id="KW-1133">Transmembrane helix</keyword>
<dbReference type="PANTHER" id="PTHR37938">
    <property type="entry name" value="BLL0215 PROTEIN"/>
    <property type="match status" value="1"/>
</dbReference>
<feature type="domain" description="YdbS-like PH" evidence="2">
    <location>
        <begin position="106"/>
        <end position="166"/>
    </location>
</feature>
<dbReference type="Pfam" id="PF03703">
    <property type="entry name" value="bPH_2"/>
    <property type="match status" value="1"/>
</dbReference>
<dbReference type="InterPro" id="IPR005182">
    <property type="entry name" value="YdbS-like_PH"/>
</dbReference>
<keyword evidence="1" id="KW-0812">Transmembrane</keyword>
<reference evidence="3 4" key="1">
    <citation type="journal article" date="2016" name="Nat. Commun.">
        <title>Thousands of microbial genomes shed light on interconnected biogeochemical processes in an aquifer system.</title>
        <authorList>
            <person name="Anantharaman K."/>
            <person name="Brown C.T."/>
            <person name="Hug L.A."/>
            <person name="Sharon I."/>
            <person name="Castelle C.J."/>
            <person name="Probst A.J."/>
            <person name="Thomas B.C."/>
            <person name="Singh A."/>
            <person name="Wilkins M.J."/>
            <person name="Karaoz U."/>
            <person name="Brodie E.L."/>
            <person name="Williams K.H."/>
            <person name="Hubbard S.S."/>
            <person name="Banfield J.F."/>
        </authorList>
    </citation>
    <scope>NUCLEOTIDE SEQUENCE [LARGE SCALE GENOMIC DNA]</scope>
</reference>
<evidence type="ECO:0000256" key="1">
    <source>
        <dbReference type="SAM" id="Phobius"/>
    </source>
</evidence>
<dbReference type="Proteomes" id="UP000176498">
    <property type="component" value="Unassembled WGS sequence"/>
</dbReference>
<organism evidence="3 4">
    <name type="scientific">Candidatus Buchananbacteria bacterium RBG_13_36_9</name>
    <dbReference type="NCBI Taxonomy" id="1797530"/>
    <lineage>
        <taxon>Bacteria</taxon>
        <taxon>Candidatus Buchananiibacteriota</taxon>
    </lineage>
</organism>
<proteinExistence type="predicted"/>